<sequence length="234" mass="26230">MHGARCAQAERARSPVCITTINSSAYTKVTGVSPCTFSSIVSVPHFAAKTALTRRGMDSTRSLKVCCGIWHQDVSSRSFKSSLTRRGMDSTRYLKVCCGIWHQNVSSRSFKSSLTCRGMDSTRSLKVCCGIWHQDVSSRSFKSFSLAVNSAFSVYGFVFLFVFLCVRVCVSVYRFVFLCVWLLLDEDPFRVVDLKPFLRTLYGGKKPFYSSGIHLDEEPFQGSGSQTILLGLWR</sequence>
<dbReference type="EMBL" id="JAUCMX010000025">
    <property type="protein sequence ID" value="KAK3510433.1"/>
    <property type="molecule type" value="Genomic_DNA"/>
</dbReference>
<gene>
    <name evidence="2" type="ORF">QTP70_005942</name>
</gene>
<evidence type="ECO:0000313" key="3">
    <source>
        <dbReference type="Proteomes" id="UP001274896"/>
    </source>
</evidence>
<keyword evidence="1" id="KW-0472">Membrane</keyword>
<name>A0AAE0PYA4_9TELE</name>
<keyword evidence="1" id="KW-1133">Transmembrane helix</keyword>
<dbReference type="Proteomes" id="UP001274896">
    <property type="component" value="Unassembled WGS sequence"/>
</dbReference>
<evidence type="ECO:0000313" key="2">
    <source>
        <dbReference type="EMBL" id="KAK3510433.1"/>
    </source>
</evidence>
<evidence type="ECO:0008006" key="4">
    <source>
        <dbReference type="Google" id="ProtNLM"/>
    </source>
</evidence>
<feature type="transmembrane region" description="Helical" evidence="1">
    <location>
        <begin position="154"/>
        <end position="184"/>
    </location>
</feature>
<comment type="caution">
    <text evidence="2">The sequence shown here is derived from an EMBL/GenBank/DDBJ whole genome shotgun (WGS) entry which is preliminary data.</text>
</comment>
<accession>A0AAE0PYA4</accession>
<keyword evidence="3" id="KW-1185">Reference proteome</keyword>
<dbReference type="AlphaFoldDB" id="A0AAE0PYA4"/>
<keyword evidence="1" id="KW-0812">Transmembrane</keyword>
<organism evidence="2 3">
    <name type="scientific">Hemibagrus guttatus</name>
    <dbReference type="NCBI Taxonomy" id="175788"/>
    <lineage>
        <taxon>Eukaryota</taxon>
        <taxon>Metazoa</taxon>
        <taxon>Chordata</taxon>
        <taxon>Craniata</taxon>
        <taxon>Vertebrata</taxon>
        <taxon>Euteleostomi</taxon>
        <taxon>Actinopterygii</taxon>
        <taxon>Neopterygii</taxon>
        <taxon>Teleostei</taxon>
        <taxon>Ostariophysi</taxon>
        <taxon>Siluriformes</taxon>
        <taxon>Bagridae</taxon>
        <taxon>Hemibagrus</taxon>
    </lineage>
</organism>
<reference evidence="2" key="1">
    <citation type="submission" date="2023-06" db="EMBL/GenBank/DDBJ databases">
        <title>Male Hemibagrus guttatus genome.</title>
        <authorList>
            <person name="Bian C."/>
        </authorList>
    </citation>
    <scope>NUCLEOTIDE SEQUENCE</scope>
    <source>
        <strain evidence="2">Male_cb2023</strain>
        <tissue evidence="2">Muscle</tissue>
    </source>
</reference>
<evidence type="ECO:0000256" key="1">
    <source>
        <dbReference type="SAM" id="Phobius"/>
    </source>
</evidence>
<protein>
    <recommendedName>
        <fullName evidence="4">Transmembrane protein</fullName>
    </recommendedName>
</protein>
<proteinExistence type="predicted"/>